<feature type="compositionally biased region" description="Basic and acidic residues" evidence="12">
    <location>
        <begin position="1714"/>
        <end position="1742"/>
    </location>
</feature>
<dbReference type="CDD" id="cd11304">
    <property type="entry name" value="Cadherin_repeat"/>
    <property type="match status" value="6"/>
</dbReference>
<evidence type="ECO:0000256" key="11">
    <source>
        <dbReference type="PROSITE-ProRule" id="PRU00043"/>
    </source>
</evidence>
<feature type="region of interest" description="Disordered" evidence="12">
    <location>
        <begin position="1639"/>
        <end position="1676"/>
    </location>
</feature>
<evidence type="ECO:0000256" key="13">
    <source>
        <dbReference type="SAM" id="Phobius"/>
    </source>
</evidence>
<feature type="compositionally biased region" description="Basic and acidic residues" evidence="12">
    <location>
        <begin position="1011"/>
        <end position="1052"/>
    </location>
</feature>
<dbReference type="Proteomes" id="UP000291343">
    <property type="component" value="Unassembled WGS sequence"/>
</dbReference>
<dbReference type="InterPro" id="IPR002126">
    <property type="entry name" value="Cadherin-like_dom"/>
</dbReference>
<dbReference type="InterPro" id="IPR050971">
    <property type="entry name" value="Cadherin-domain_protein"/>
</dbReference>
<feature type="compositionally biased region" description="Basic and acidic residues" evidence="12">
    <location>
        <begin position="1117"/>
        <end position="1132"/>
    </location>
</feature>
<protein>
    <recommendedName>
        <fullName evidence="14">Cadherin domain-containing protein</fullName>
    </recommendedName>
</protein>
<feature type="compositionally biased region" description="Polar residues" evidence="12">
    <location>
        <begin position="1745"/>
        <end position="1761"/>
    </location>
</feature>
<dbReference type="OrthoDB" id="8188793at2759"/>
<accession>A0A482X7A9</accession>
<sequence>MYVISMYQELGIFLGLLTLCQTNYPIFDIQTQMRQLLIPADAKIGSLIYRLRATDADRDYPLSFDATDYGSYVVRIESLPCTKKDTQCLANVFLERTLIAGQLYKFRITVRDTKGDTTTIPVAIQVSDANTDTDLIFPHVPGVVMVPEDTVVGTELDFVIVRKNPRLNRPAALELWGPPHFDLTQSSKMDLTRGVIVLTKKLDYEEKTMYSLNIYATDMYIDNDVDSRNIAALQVVLVVTDVQDTPPIWDHIEPLTKLPPNVTQGDIIMTVRAVDGDRGSPREIKYGLVAEGNPFTVFFDIDQKKGIIKLVRPLKELISISRSHQPILLTVVAEEEVSDSSEPPAMSSTATIALLLSDVANTPPYFHNQNYVCRLDENSLQGTALIFGDPYITEVKDDDMGKFGIFALSLENNNGTFEITPAVAERSANFVIRVRDNTMLDYEQRHTVRFTIVAKEVNPGKPGLSSTANVIVYIEDKNDNEPIFSQQVYHAQIPENATMGMKVIKVEATDMDLGQAEYTFFIEARDMAGTGNVASCQLVLQILDINDETPTFLRNPNDFILSGDRTNFSQRAFVEAVDKDAEAPNNVVRYEIVSGNYGNSFAINAETGEVTVRAIAYNRKRQLSENKMASVVVLMVRAYDLGVPTLWSMAEVRIFPPENGARTITFIVPGLNPDKKALEEMLSALTAGRVSIQSIRPYYVGLPVQGGSTQDLAVGYPDTDKSVVVASVMYNGNTIIDLEKLQQKLYRNKTALVVTASAGEHNYENQILFWILLLILILIALMILTLLLCCLCPGCPLYAALSRKGSRNRSPEDGYTKKGHESKGVQAEWTGYKEAWSADDSHRTHFNRRNEPGQRVVIMNKSSQPEYVRLPRDTVVLQHDRTQRQGPNVIYTREMADRRNGEPVFVEDIDGADFRLLDPSRLTMPNRLDDDTDSIRRHEYERGSDGGRTERRIRGQHDDDMEDMPRSRDQMFIRDGNAEILRLMTRGRMHEENGPGLNQPDRPYTVVKDSNQNKENEGKDIIMKRFIEDQQRRERHGDVDKKPEERGGDSDLIRRLMEYKPDVEMSSQEVGRLTVLQRDILLTRFLMDQQRRFMGHASSVDETQSLPGVMTSMGTQTDRDRGTQTDDAELHTMRPPRRRAKSDNDESVSESEENGRVESRKKAVRRQTRCRRTLQRKGATRRSDSFDDILRRCEKREIKTPIMEETESAVEATKFVEKPNNKPKFAATKASLLRKQSTRIKLYMLKTAGGRAIDEEQAVPQSTEMYNIVVNKDTTDDESDGKMMIDGKSKSTSDLKITDGNTLADVQRNDIQYSSLQSAAMYNDQTGGRYPASMPATAHGVMFQNQLQHSVMPGSGEMLNVHGAHPSLQTMGNLAAMSNMPFGSQGMQDSQGGTHPSMHTIANIGSMGFSGSGHSDNMQQPGGVHPSMQTMATLSTLSPGGMNLPPGSSPMHHPSMQTMAALSTLSPGAMNMPQGSSPVHPSMQTVANMSTMGSMGNTVSQESIQQGAHPSLHTLANLGTMGGGRGDLTPQEATSMGGHPSLHIMGNLGAMGAGAHHLSPQHNPNATSFPPSPSIAIEQPSTPEEHVVPSIDPSRLYLSAAESERETSKSNTSSGSTKSVFGFGAIKGFNRFARSAKKNRLKSSSESHLPNVGATAQKLDTVREEAEKQKSKSLQTTPIAKKKRGFGKIKTLSRLFTTPASAKHRCDNASTNSKETDKSKTSTEKIDSIGKKPEPESKKPPDKSQVTLNKTIMAFQSSANKATRAPRYMEWYKKRKEDKQLKKEDKEKEKSRDKEEKERNKDQTKVNTIRFLKPIGKKDNKKDREEDLDSGIAMSLMMPPSQVLRRRNHNLLEKKSVFTIAYDEMQTKKLSTDQPTPP</sequence>
<feature type="region of interest" description="Disordered" evidence="12">
    <location>
        <begin position="990"/>
        <end position="1052"/>
    </location>
</feature>
<comment type="function">
    <text evidence="10">Cadherins are calcium-dependent cell adhesion proteins. They preferentially interact with themselves in a homophilic manner in connecting cells.</text>
</comment>
<dbReference type="SUPFAM" id="SSF49313">
    <property type="entry name" value="Cadherin-like"/>
    <property type="match status" value="5"/>
</dbReference>
<evidence type="ECO:0000256" key="3">
    <source>
        <dbReference type="ARBA" id="ARBA00022692"/>
    </source>
</evidence>
<comment type="subcellular location">
    <subcellularLocation>
        <location evidence="1">Cell membrane</location>
        <topology evidence="1">Single-pass type I membrane protein</topology>
    </subcellularLocation>
</comment>
<keyword evidence="6 11" id="KW-0106">Calcium</keyword>
<dbReference type="GO" id="GO:0007156">
    <property type="term" value="P:homophilic cell adhesion via plasma membrane adhesion molecules"/>
    <property type="evidence" value="ECO:0007669"/>
    <property type="project" value="InterPro"/>
</dbReference>
<name>A0A482X7A9_LAOST</name>
<feature type="region of interest" description="Disordered" evidence="12">
    <location>
        <begin position="1097"/>
        <end position="1184"/>
    </location>
</feature>
<evidence type="ECO:0000313" key="16">
    <source>
        <dbReference type="Proteomes" id="UP000291343"/>
    </source>
</evidence>
<dbReference type="PROSITE" id="PS00232">
    <property type="entry name" value="CADHERIN_1"/>
    <property type="match status" value="1"/>
</dbReference>
<feature type="compositionally biased region" description="Basic and acidic residues" evidence="12">
    <location>
        <begin position="1770"/>
        <end position="1804"/>
    </location>
</feature>
<evidence type="ECO:0000256" key="12">
    <source>
        <dbReference type="SAM" id="MobiDB-lite"/>
    </source>
</evidence>
<feature type="compositionally biased region" description="Basic and acidic residues" evidence="12">
    <location>
        <begin position="927"/>
        <end position="968"/>
    </location>
</feature>
<dbReference type="GO" id="GO:0005886">
    <property type="term" value="C:plasma membrane"/>
    <property type="evidence" value="ECO:0007669"/>
    <property type="project" value="UniProtKB-SubCell"/>
</dbReference>
<keyword evidence="5" id="KW-0677">Repeat</keyword>
<dbReference type="GO" id="GO:0005911">
    <property type="term" value="C:cell-cell junction"/>
    <property type="evidence" value="ECO:0007669"/>
    <property type="project" value="TreeGrafter"/>
</dbReference>
<feature type="region of interest" description="Disordered" evidence="12">
    <location>
        <begin position="1700"/>
        <end position="1834"/>
    </location>
</feature>
<keyword evidence="3 13" id="KW-0812">Transmembrane</keyword>
<evidence type="ECO:0000256" key="5">
    <source>
        <dbReference type="ARBA" id="ARBA00022737"/>
    </source>
</evidence>
<keyword evidence="16" id="KW-1185">Reference proteome</keyword>
<feature type="domain" description="Cadherin" evidence="14">
    <location>
        <begin position="574"/>
        <end position="699"/>
    </location>
</feature>
<dbReference type="PANTHER" id="PTHR24025:SF23">
    <property type="entry name" value="NEURAL-CADHERIN"/>
    <property type="match status" value="1"/>
</dbReference>
<proteinExistence type="predicted"/>
<feature type="region of interest" description="Disordered" evidence="12">
    <location>
        <begin position="803"/>
        <end position="822"/>
    </location>
</feature>
<evidence type="ECO:0000256" key="9">
    <source>
        <dbReference type="ARBA" id="ARBA00023136"/>
    </source>
</evidence>
<dbReference type="InterPro" id="IPR020894">
    <property type="entry name" value="Cadherin_CS"/>
</dbReference>
<feature type="compositionally biased region" description="Low complexity" evidence="12">
    <location>
        <begin position="1609"/>
        <end position="1619"/>
    </location>
</feature>
<dbReference type="InParanoid" id="A0A482X7A9"/>
<keyword evidence="2" id="KW-1003">Cell membrane</keyword>
<feature type="compositionally biased region" description="Basic residues" evidence="12">
    <location>
        <begin position="1162"/>
        <end position="1180"/>
    </location>
</feature>
<evidence type="ECO:0000256" key="1">
    <source>
        <dbReference type="ARBA" id="ARBA00004251"/>
    </source>
</evidence>
<dbReference type="PANTHER" id="PTHR24025">
    <property type="entry name" value="DESMOGLEIN FAMILY MEMBER"/>
    <property type="match status" value="1"/>
</dbReference>
<keyword evidence="4" id="KW-0732">Signal</keyword>
<dbReference type="GO" id="GO:0005509">
    <property type="term" value="F:calcium ion binding"/>
    <property type="evidence" value="ECO:0007669"/>
    <property type="project" value="UniProtKB-UniRule"/>
</dbReference>
<evidence type="ECO:0000256" key="10">
    <source>
        <dbReference type="ARBA" id="ARBA00059331"/>
    </source>
</evidence>
<dbReference type="SMART" id="SM00112">
    <property type="entry name" value="CA"/>
    <property type="match status" value="4"/>
</dbReference>
<dbReference type="Gene3D" id="2.60.40.60">
    <property type="entry name" value="Cadherins"/>
    <property type="match status" value="5"/>
</dbReference>
<feature type="region of interest" description="Disordered" evidence="12">
    <location>
        <begin position="1552"/>
        <end position="1620"/>
    </location>
</feature>
<feature type="domain" description="Cadherin" evidence="14">
    <location>
        <begin position="258"/>
        <end position="366"/>
    </location>
</feature>
<keyword evidence="7" id="KW-0130">Cell adhesion</keyword>
<feature type="compositionally biased region" description="Basic and acidic residues" evidence="12">
    <location>
        <begin position="1816"/>
        <end position="1825"/>
    </location>
</feature>
<feature type="domain" description="Cadherin" evidence="14">
    <location>
        <begin position="102"/>
        <end position="249"/>
    </location>
</feature>
<feature type="compositionally biased region" description="Polar residues" evidence="12">
    <location>
        <begin position="1560"/>
        <end position="1569"/>
    </location>
</feature>
<reference evidence="15 16" key="1">
    <citation type="journal article" date="2017" name="Gigascience">
        <title>Genome sequence of the small brown planthopper, Laodelphax striatellus.</title>
        <authorList>
            <person name="Zhu J."/>
            <person name="Jiang F."/>
            <person name="Wang X."/>
            <person name="Yang P."/>
            <person name="Bao Y."/>
            <person name="Zhao W."/>
            <person name="Wang W."/>
            <person name="Lu H."/>
            <person name="Wang Q."/>
            <person name="Cui N."/>
            <person name="Li J."/>
            <person name="Chen X."/>
            <person name="Luo L."/>
            <person name="Yu J."/>
            <person name="Kang L."/>
            <person name="Cui F."/>
        </authorList>
    </citation>
    <scope>NUCLEOTIDE SEQUENCE [LARGE SCALE GENOMIC DNA]</scope>
    <source>
        <strain evidence="15">Lst14</strain>
    </source>
</reference>
<feature type="compositionally biased region" description="Basic and acidic residues" evidence="12">
    <location>
        <begin position="809"/>
        <end position="822"/>
    </location>
</feature>
<evidence type="ECO:0000256" key="2">
    <source>
        <dbReference type="ARBA" id="ARBA00022475"/>
    </source>
</evidence>
<evidence type="ECO:0000256" key="6">
    <source>
        <dbReference type="ARBA" id="ARBA00022837"/>
    </source>
</evidence>
<dbReference type="FunFam" id="2.60.40.60:FF:000098">
    <property type="entry name" value="cadherin-23 isoform X1"/>
    <property type="match status" value="1"/>
</dbReference>
<feature type="compositionally biased region" description="Basic and acidic residues" evidence="12">
    <location>
        <begin position="1660"/>
        <end position="1670"/>
    </location>
</feature>
<feature type="domain" description="Cadherin" evidence="14">
    <location>
        <begin position="367"/>
        <end position="484"/>
    </location>
</feature>
<feature type="transmembrane region" description="Helical" evidence="13">
    <location>
        <begin position="767"/>
        <end position="800"/>
    </location>
</feature>
<dbReference type="EMBL" id="QKKF02016774">
    <property type="protein sequence ID" value="RZF41603.1"/>
    <property type="molecule type" value="Genomic_DNA"/>
</dbReference>
<organism evidence="15 16">
    <name type="scientific">Laodelphax striatellus</name>
    <name type="common">Small brown planthopper</name>
    <name type="synonym">Delphax striatella</name>
    <dbReference type="NCBI Taxonomy" id="195883"/>
    <lineage>
        <taxon>Eukaryota</taxon>
        <taxon>Metazoa</taxon>
        <taxon>Ecdysozoa</taxon>
        <taxon>Arthropoda</taxon>
        <taxon>Hexapoda</taxon>
        <taxon>Insecta</taxon>
        <taxon>Pterygota</taxon>
        <taxon>Neoptera</taxon>
        <taxon>Paraneoptera</taxon>
        <taxon>Hemiptera</taxon>
        <taxon>Auchenorrhyncha</taxon>
        <taxon>Fulgoroidea</taxon>
        <taxon>Delphacidae</taxon>
        <taxon>Criomorphinae</taxon>
        <taxon>Laodelphax</taxon>
    </lineage>
</organism>
<comment type="caution">
    <text evidence="15">The sequence shown here is derived from an EMBL/GenBank/DDBJ whole genome shotgun (WGS) entry which is preliminary data.</text>
</comment>
<keyword evidence="9 13" id="KW-0472">Membrane</keyword>
<evidence type="ECO:0000256" key="4">
    <source>
        <dbReference type="ARBA" id="ARBA00022729"/>
    </source>
</evidence>
<feature type="domain" description="Cadherin" evidence="14">
    <location>
        <begin position="510"/>
        <end position="552"/>
    </location>
</feature>
<dbReference type="PRINTS" id="PR00205">
    <property type="entry name" value="CADHERIN"/>
</dbReference>
<dbReference type="InterPro" id="IPR015919">
    <property type="entry name" value="Cadherin-like_sf"/>
</dbReference>
<evidence type="ECO:0000256" key="7">
    <source>
        <dbReference type="ARBA" id="ARBA00022889"/>
    </source>
</evidence>
<evidence type="ECO:0000259" key="14">
    <source>
        <dbReference type="PROSITE" id="PS50268"/>
    </source>
</evidence>
<evidence type="ECO:0000313" key="15">
    <source>
        <dbReference type="EMBL" id="RZF41603.1"/>
    </source>
</evidence>
<gene>
    <name evidence="15" type="ORF">LSTR_LSTR000317</name>
</gene>
<keyword evidence="8 13" id="KW-1133">Transmembrane helix</keyword>
<dbReference type="Pfam" id="PF00028">
    <property type="entry name" value="Cadherin"/>
    <property type="match status" value="1"/>
</dbReference>
<feature type="region of interest" description="Disordered" evidence="12">
    <location>
        <begin position="925"/>
        <end position="968"/>
    </location>
</feature>
<dbReference type="PROSITE" id="PS50268">
    <property type="entry name" value="CADHERIN_2"/>
    <property type="match status" value="5"/>
</dbReference>
<dbReference type="STRING" id="195883.A0A482X7A9"/>
<evidence type="ECO:0000256" key="8">
    <source>
        <dbReference type="ARBA" id="ARBA00022989"/>
    </source>
</evidence>